<keyword evidence="5" id="KW-1185">Reference proteome</keyword>
<feature type="domain" description="F-box" evidence="3">
    <location>
        <begin position="131"/>
        <end position="177"/>
    </location>
</feature>
<dbReference type="GO" id="GO:0003924">
    <property type="term" value="F:GTPase activity"/>
    <property type="evidence" value="ECO:0007669"/>
    <property type="project" value="InterPro"/>
</dbReference>
<dbReference type="PANTHER" id="PTHR16008">
    <property type="entry name" value="F-BOX ONLY PROTEIN 4"/>
    <property type="match status" value="1"/>
</dbReference>
<dbReference type="Gene3D" id="3.40.50.300">
    <property type="entry name" value="P-loop containing nucleotide triphosphate hydrolases"/>
    <property type="match status" value="1"/>
</dbReference>
<dbReference type="GO" id="GO:0019005">
    <property type="term" value="C:SCF ubiquitin ligase complex"/>
    <property type="evidence" value="ECO:0007669"/>
    <property type="project" value="TreeGrafter"/>
</dbReference>
<dbReference type="Proteomes" id="UP001497497">
    <property type="component" value="Unassembled WGS sequence"/>
</dbReference>
<comment type="caution">
    <text evidence="4">The sequence shown here is derived from an EMBL/GenBank/DDBJ whole genome shotgun (WGS) entry which is preliminary data.</text>
</comment>
<gene>
    <name evidence="4" type="ORF">GSLYS_00017354001</name>
</gene>
<evidence type="ECO:0000313" key="4">
    <source>
        <dbReference type="EMBL" id="CAL1543841.1"/>
    </source>
</evidence>
<dbReference type="InterPro" id="IPR001810">
    <property type="entry name" value="F-box_dom"/>
</dbReference>
<dbReference type="InterPro" id="IPR036047">
    <property type="entry name" value="F-box-like_dom_sf"/>
</dbReference>
<sequence>MSTLTLVALNLNNQSQQQTLLLSDSDISETHPRSISFSPHEYGRKFENIIEEDISQFLDSIQLLLLKYSMYSRSTSSNSRVSSGGLQQFIIRKLQQKFGQSYGGSLTQRLKALYTKDESVMTCVIRDSDDNSFFQYLPVDLKLQIFSYLDARSLCLACCVNQEWSQLTCDNLLWKHLLQQDLTRWTQISHMTNPKMYQEVNSEWSQKEIYLKCSPEFQKSMRQSNSAFHQVSSMLKYFVPKKVPKVAMFGPGLEQSTSGIVRHMLYEDNTIFNRIAMFPGQFEGVGGGMTLKLPMGHSLHLSVLYSASKNERENRGAQERVEKNKMLQKHAGQVVAVGEEPQYELKTQIKHLCQVLDGFIFVVDASESSKSVESGRCELMAMVKERRTAPHVPLLVLSCIKEEGCQRMPAKDIVELLHLSTLSQPWLVIDCVADKLDSIVAGIVWLIDQSQFR</sequence>
<keyword evidence="2" id="KW-0342">GTP-binding</keyword>
<name>A0AAV2IAJ6_LYMST</name>
<dbReference type="InterPro" id="IPR039588">
    <property type="entry name" value="FBXO4"/>
</dbReference>
<evidence type="ECO:0000256" key="2">
    <source>
        <dbReference type="ARBA" id="ARBA00023134"/>
    </source>
</evidence>
<evidence type="ECO:0000259" key="3">
    <source>
        <dbReference type="PROSITE" id="PS50181"/>
    </source>
</evidence>
<dbReference type="SMART" id="SM00256">
    <property type="entry name" value="FBOX"/>
    <property type="match status" value="1"/>
</dbReference>
<reference evidence="4 5" key="1">
    <citation type="submission" date="2024-04" db="EMBL/GenBank/DDBJ databases">
        <authorList>
            <consortium name="Genoscope - CEA"/>
            <person name="William W."/>
        </authorList>
    </citation>
    <scope>NUCLEOTIDE SEQUENCE [LARGE SCALE GENOMIC DNA]</scope>
</reference>
<dbReference type="GO" id="GO:0005525">
    <property type="term" value="F:GTP binding"/>
    <property type="evidence" value="ECO:0007669"/>
    <property type="project" value="UniProtKB-KW"/>
</dbReference>
<dbReference type="Pfam" id="PF00025">
    <property type="entry name" value="Arf"/>
    <property type="match status" value="1"/>
</dbReference>
<dbReference type="InterPro" id="IPR006689">
    <property type="entry name" value="Small_GTPase_ARF/SAR"/>
</dbReference>
<protein>
    <recommendedName>
        <fullName evidence="3">F-box domain-containing protein</fullName>
    </recommendedName>
</protein>
<organism evidence="4 5">
    <name type="scientific">Lymnaea stagnalis</name>
    <name type="common">Great pond snail</name>
    <name type="synonym">Helix stagnalis</name>
    <dbReference type="NCBI Taxonomy" id="6523"/>
    <lineage>
        <taxon>Eukaryota</taxon>
        <taxon>Metazoa</taxon>
        <taxon>Spiralia</taxon>
        <taxon>Lophotrochozoa</taxon>
        <taxon>Mollusca</taxon>
        <taxon>Gastropoda</taxon>
        <taxon>Heterobranchia</taxon>
        <taxon>Euthyneura</taxon>
        <taxon>Panpulmonata</taxon>
        <taxon>Hygrophila</taxon>
        <taxon>Lymnaeoidea</taxon>
        <taxon>Lymnaeidae</taxon>
        <taxon>Lymnaea</taxon>
    </lineage>
</organism>
<dbReference type="GO" id="GO:0000209">
    <property type="term" value="P:protein polyubiquitination"/>
    <property type="evidence" value="ECO:0007669"/>
    <property type="project" value="TreeGrafter"/>
</dbReference>
<dbReference type="PROSITE" id="PS50181">
    <property type="entry name" value="FBOX"/>
    <property type="match status" value="1"/>
</dbReference>
<dbReference type="GO" id="GO:0031146">
    <property type="term" value="P:SCF-dependent proteasomal ubiquitin-dependent protein catabolic process"/>
    <property type="evidence" value="ECO:0007669"/>
    <property type="project" value="InterPro"/>
</dbReference>
<evidence type="ECO:0000313" key="5">
    <source>
        <dbReference type="Proteomes" id="UP001497497"/>
    </source>
</evidence>
<dbReference type="AlphaFoldDB" id="A0AAV2IAJ6"/>
<proteinExistence type="predicted"/>
<accession>A0AAV2IAJ6</accession>
<dbReference type="InterPro" id="IPR027417">
    <property type="entry name" value="P-loop_NTPase"/>
</dbReference>
<dbReference type="EMBL" id="CAXITT010000579">
    <property type="protein sequence ID" value="CAL1543841.1"/>
    <property type="molecule type" value="Genomic_DNA"/>
</dbReference>
<evidence type="ECO:0000256" key="1">
    <source>
        <dbReference type="ARBA" id="ARBA00022741"/>
    </source>
</evidence>
<keyword evidence="1" id="KW-0547">Nucleotide-binding</keyword>
<dbReference type="PANTHER" id="PTHR16008:SF4">
    <property type="entry name" value="F-BOX ONLY PROTEIN 4"/>
    <property type="match status" value="1"/>
</dbReference>
<dbReference type="Pfam" id="PF12937">
    <property type="entry name" value="F-box-like"/>
    <property type="match status" value="1"/>
</dbReference>
<dbReference type="Gene3D" id="1.20.1280.50">
    <property type="match status" value="1"/>
</dbReference>
<dbReference type="SUPFAM" id="SSF81383">
    <property type="entry name" value="F-box domain"/>
    <property type="match status" value="1"/>
</dbReference>